<organism evidence="5 6">
    <name type="scientific">Aspergillus pseudoustus</name>
    <dbReference type="NCBI Taxonomy" id="1810923"/>
    <lineage>
        <taxon>Eukaryota</taxon>
        <taxon>Fungi</taxon>
        <taxon>Dikarya</taxon>
        <taxon>Ascomycota</taxon>
        <taxon>Pezizomycotina</taxon>
        <taxon>Eurotiomycetes</taxon>
        <taxon>Eurotiomycetidae</taxon>
        <taxon>Eurotiales</taxon>
        <taxon>Aspergillaceae</taxon>
        <taxon>Aspergillus</taxon>
        <taxon>Aspergillus subgen. Nidulantes</taxon>
    </lineage>
</organism>
<keyword evidence="6" id="KW-1185">Reference proteome</keyword>
<evidence type="ECO:0000313" key="6">
    <source>
        <dbReference type="Proteomes" id="UP001610446"/>
    </source>
</evidence>
<dbReference type="InterPro" id="IPR036770">
    <property type="entry name" value="Ankyrin_rpt-contain_sf"/>
</dbReference>
<feature type="repeat" description="ANK" evidence="3">
    <location>
        <begin position="107"/>
        <end position="139"/>
    </location>
</feature>
<proteinExistence type="predicted"/>
<reference evidence="5 6" key="1">
    <citation type="submission" date="2024-07" db="EMBL/GenBank/DDBJ databases">
        <title>Section-level genome sequencing and comparative genomics of Aspergillus sections Usti and Cavernicolus.</title>
        <authorList>
            <consortium name="Lawrence Berkeley National Laboratory"/>
            <person name="Nybo J.L."/>
            <person name="Vesth T.C."/>
            <person name="Theobald S."/>
            <person name="Frisvad J.C."/>
            <person name="Larsen T.O."/>
            <person name="Kjaerboelling I."/>
            <person name="Rothschild-Mancinelli K."/>
            <person name="Lyhne E.K."/>
            <person name="Kogle M.E."/>
            <person name="Barry K."/>
            <person name="Clum A."/>
            <person name="Na H."/>
            <person name="Ledsgaard L."/>
            <person name="Lin J."/>
            <person name="Lipzen A."/>
            <person name="Kuo A."/>
            <person name="Riley R."/>
            <person name="Mondo S."/>
            <person name="Labutti K."/>
            <person name="Haridas S."/>
            <person name="Pangalinan J."/>
            <person name="Salamov A.A."/>
            <person name="Simmons B.A."/>
            <person name="Magnuson J.K."/>
            <person name="Chen J."/>
            <person name="Drula E."/>
            <person name="Henrissat B."/>
            <person name="Wiebenga A."/>
            <person name="Lubbers R.J."/>
            <person name="Gomes A.C."/>
            <person name="Makela M.R."/>
            <person name="Stajich J."/>
            <person name="Grigoriev I.V."/>
            <person name="Mortensen U.H."/>
            <person name="De Vries R.P."/>
            <person name="Baker S.E."/>
            <person name="Andersen M.R."/>
        </authorList>
    </citation>
    <scope>NUCLEOTIDE SEQUENCE [LARGE SCALE GENOMIC DNA]</scope>
    <source>
        <strain evidence="5 6">CBS 123904</strain>
    </source>
</reference>
<dbReference type="PROSITE" id="PS50088">
    <property type="entry name" value="ANK_REPEAT"/>
    <property type="match status" value="3"/>
</dbReference>
<dbReference type="PROSITE" id="PS50297">
    <property type="entry name" value="ANK_REP_REGION"/>
    <property type="match status" value="1"/>
</dbReference>
<protein>
    <submittedName>
        <fullName evidence="5">Ankyrin repeat-containing domain protein</fullName>
    </submittedName>
</protein>
<evidence type="ECO:0000256" key="3">
    <source>
        <dbReference type="PROSITE-ProRule" id="PRU00023"/>
    </source>
</evidence>
<keyword evidence="2 3" id="KW-0040">ANK repeat</keyword>
<dbReference type="Pfam" id="PF12937">
    <property type="entry name" value="F-box-like"/>
    <property type="match status" value="1"/>
</dbReference>
<dbReference type="SUPFAM" id="SSF48403">
    <property type="entry name" value="Ankyrin repeat"/>
    <property type="match status" value="1"/>
</dbReference>
<dbReference type="Proteomes" id="UP001610446">
    <property type="component" value="Unassembled WGS sequence"/>
</dbReference>
<dbReference type="Pfam" id="PF00023">
    <property type="entry name" value="Ank"/>
    <property type="match status" value="1"/>
</dbReference>
<sequence length="474" mass="51769">MSLSALPTELLVQIVNFVDCLQALHALALTNRHFYTLADPRLYQQDAQGSRLAMKWAAAHGKIDLMKKSLNHGAQVPSLGRFVHLGEVNIREGQGKMTTHTFPVPAPQTHPLRLAIDNGHADITELLLDRGCDASMINHQRTAALCLAVANGHTDIARILLARGARQESPLPLHQSFPIELAALQGDQEMVEVLLRGSTLSRPSPGQMHTALECALLGEHLHLLPLLLLGESDIRLDFYFQNKDLRSRYQTPLRWAVTAGQLEIVRAMLDKGADPNFPNGWGSPPILAAVKAGSEETVRLLAPVTHRIHVTRALALSMEQAGADADADGDGCMAKLLLASGAKPDFEPRDSLLLTGHHHGECRLGMGDELVPPLIAAVGRGREALVRLLVAHGADVNVGYSQSRPTTEKNVPDGFMGAPLLLAMQLGHEGIAAFLREKGGREEAGTWEELMRTRFSKKSQEEIMKWPYKRPSVQ</sequence>
<evidence type="ECO:0000256" key="1">
    <source>
        <dbReference type="ARBA" id="ARBA00022737"/>
    </source>
</evidence>
<dbReference type="Gene3D" id="1.25.40.20">
    <property type="entry name" value="Ankyrin repeat-containing domain"/>
    <property type="match status" value="2"/>
</dbReference>
<dbReference type="PROSITE" id="PS50181">
    <property type="entry name" value="FBOX"/>
    <property type="match status" value="1"/>
</dbReference>
<keyword evidence="1" id="KW-0677">Repeat</keyword>
<gene>
    <name evidence="5" type="ORF">BJY01DRAFT_129085</name>
</gene>
<evidence type="ECO:0000259" key="4">
    <source>
        <dbReference type="PROSITE" id="PS50181"/>
    </source>
</evidence>
<feature type="domain" description="F-box" evidence="4">
    <location>
        <begin position="1"/>
        <end position="46"/>
    </location>
</feature>
<evidence type="ECO:0000256" key="2">
    <source>
        <dbReference type="ARBA" id="ARBA00023043"/>
    </source>
</evidence>
<evidence type="ECO:0000313" key="5">
    <source>
        <dbReference type="EMBL" id="KAL2828618.1"/>
    </source>
</evidence>
<dbReference type="InterPro" id="IPR001810">
    <property type="entry name" value="F-box_dom"/>
</dbReference>
<feature type="repeat" description="ANK" evidence="3">
    <location>
        <begin position="369"/>
        <end position="401"/>
    </location>
</feature>
<dbReference type="EMBL" id="JBFXLU010000355">
    <property type="protein sequence ID" value="KAL2828618.1"/>
    <property type="molecule type" value="Genomic_DNA"/>
</dbReference>
<feature type="repeat" description="ANK" evidence="3">
    <location>
        <begin position="248"/>
        <end position="280"/>
    </location>
</feature>
<comment type="caution">
    <text evidence="5">The sequence shown here is derived from an EMBL/GenBank/DDBJ whole genome shotgun (WGS) entry which is preliminary data.</text>
</comment>
<name>A0ABR4ILI4_9EURO</name>
<dbReference type="Pfam" id="PF12796">
    <property type="entry name" value="Ank_2"/>
    <property type="match status" value="2"/>
</dbReference>
<dbReference type="SMART" id="SM00248">
    <property type="entry name" value="ANK"/>
    <property type="match status" value="7"/>
</dbReference>
<dbReference type="InterPro" id="IPR002110">
    <property type="entry name" value="Ankyrin_rpt"/>
</dbReference>
<dbReference type="PANTHER" id="PTHR24126">
    <property type="entry name" value="ANKYRIN REPEAT, PH AND SEC7 DOMAIN CONTAINING PROTEIN SECG-RELATED"/>
    <property type="match status" value="1"/>
</dbReference>
<accession>A0ABR4ILI4</accession>